<comment type="caution">
    <text evidence="16">The sequence shown here is derived from an EMBL/GenBank/DDBJ whole genome shotgun (WGS) entry which is preliminary data.</text>
</comment>
<comment type="cofactor">
    <cofactor evidence="1">
        <name>[4Fe-4S] cluster</name>
        <dbReference type="ChEBI" id="CHEBI:49883"/>
    </cofactor>
</comment>
<evidence type="ECO:0000313" key="16">
    <source>
        <dbReference type="EMBL" id="OIR14429.1"/>
    </source>
</evidence>
<evidence type="ECO:0000256" key="7">
    <source>
        <dbReference type="ARBA" id="ARBA00022801"/>
    </source>
</evidence>
<protein>
    <recommendedName>
        <fullName evidence="4 13">CRISPR-associated exonuclease Cas4</fullName>
        <ecNumber evidence="3 13">3.1.12.1</ecNumber>
    </recommendedName>
</protein>
<comment type="function">
    <text evidence="13">CRISPR (clustered regularly interspaced short palindromic repeat) is an adaptive immune system that provides protection against mobile genetic elements (viruses, transposable elements and conjugative plasmids). CRISPR clusters contain sequences complementary to antecedent mobile elements and target invading nucleic acids. CRISPR clusters are transcribed and processed into CRISPR RNA (crRNA).</text>
</comment>
<organism evidence="16 17">
    <name type="scientific">Marine Group III euryarchaeote CG-Bathy1</name>
    <dbReference type="NCBI Taxonomy" id="1889001"/>
    <lineage>
        <taxon>Archaea</taxon>
        <taxon>Methanobacteriati</taxon>
        <taxon>Thermoplasmatota</taxon>
        <taxon>Thermoplasmata</taxon>
        <taxon>Candidatus Thermoprofundales</taxon>
    </lineage>
</organism>
<sequence>MGLEGHPISASDLERYGYCPLSWKLHKDGVDAEGKEIIAGTKKKREVRNILQNLFNQEHYSDSSYQNFNSVIKVAIFTNLIGILFLLFVNSLVGYFLISLSFIWLIIASLYLYFFLYSHETADEIKAKLDVEDKKSNNSEHRINTPKLFSNSIGLCGKPTYVLENNDEIIPVDVKSGRKPEKPFFNHVLQNAAYCFLVEEQLETKVPHGIIRYGMKEKSHTVTWDEDLKNLLIEKVSEMEKILNGDSEAHRNHNRPGKCKNCSRKEACPERLDN</sequence>
<evidence type="ECO:0000256" key="1">
    <source>
        <dbReference type="ARBA" id="ARBA00001966"/>
    </source>
</evidence>
<proteinExistence type="inferred from homology"/>
<evidence type="ECO:0000256" key="4">
    <source>
        <dbReference type="ARBA" id="ARBA00020049"/>
    </source>
</evidence>
<evidence type="ECO:0000256" key="3">
    <source>
        <dbReference type="ARBA" id="ARBA00012768"/>
    </source>
</evidence>
<accession>A0A1J5TDM8</accession>
<evidence type="ECO:0000256" key="8">
    <source>
        <dbReference type="ARBA" id="ARBA00022839"/>
    </source>
</evidence>
<keyword evidence="6 13" id="KW-0479">Metal-binding</keyword>
<feature type="domain" description="DUF83" evidence="15">
    <location>
        <begin position="160"/>
        <end position="268"/>
    </location>
</feature>
<keyword evidence="14" id="KW-1133">Transmembrane helix</keyword>
<keyword evidence="5 13" id="KW-0540">Nuclease</keyword>
<keyword evidence="8 13" id="KW-0269">Exonuclease</keyword>
<dbReference type="InterPro" id="IPR013343">
    <property type="entry name" value="CRISPR-assoc_prot_Cas4"/>
</dbReference>
<evidence type="ECO:0000256" key="13">
    <source>
        <dbReference type="RuleBase" id="RU365022"/>
    </source>
</evidence>
<dbReference type="InterPro" id="IPR051827">
    <property type="entry name" value="Cas4_exonuclease"/>
</dbReference>
<evidence type="ECO:0000256" key="6">
    <source>
        <dbReference type="ARBA" id="ARBA00022723"/>
    </source>
</evidence>
<dbReference type="PANTHER" id="PTHR36531">
    <property type="entry name" value="CRISPR-ASSOCIATED EXONUCLEASE CAS4"/>
    <property type="match status" value="1"/>
</dbReference>
<evidence type="ECO:0000259" key="15">
    <source>
        <dbReference type="Pfam" id="PF01930"/>
    </source>
</evidence>
<keyword evidence="10 13" id="KW-0411">Iron-sulfur</keyword>
<keyword evidence="9 13" id="KW-0408">Iron</keyword>
<name>A0A1J5TDM8_9ARCH</name>
<comment type="cofactor">
    <cofactor evidence="13">
        <name>iron-sulfur cluster</name>
        <dbReference type="ChEBI" id="CHEBI:30408"/>
    </cofactor>
</comment>
<dbReference type="EC" id="3.1.12.1" evidence="3 13"/>
<dbReference type="InterPro" id="IPR022765">
    <property type="entry name" value="Dna2/Cas4_DUF83"/>
</dbReference>
<evidence type="ECO:0000256" key="2">
    <source>
        <dbReference type="ARBA" id="ARBA00009189"/>
    </source>
</evidence>
<dbReference type="Gene3D" id="3.90.320.10">
    <property type="match status" value="1"/>
</dbReference>
<dbReference type="GO" id="GO:0051536">
    <property type="term" value="F:iron-sulfur cluster binding"/>
    <property type="evidence" value="ECO:0007669"/>
    <property type="project" value="UniProtKB-KW"/>
</dbReference>
<dbReference type="PANTHER" id="PTHR36531:SF6">
    <property type="entry name" value="DNA REPLICATION ATP-DEPENDENT HELICASE_NUCLEASE DNA2"/>
    <property type="match status" value="1"/>
</dbReference>
<keyword evidence="14" id="KW-0472">Membrane</keyword>
<dbReference type="AlphaFoldDB" id="A0A1J5TDM8"/>
<dbReference type="InterPro" id="IPR011604">
    <property type="entry name" value="PDDEXK-like_dom_sf"/>
</dbReference>
<evidence type="ECO:0000256" key="5">
    <source>
        <dbReference type="ARBA" id="ARBA00022722"/>
    </source>
</evidence>
<feature type="transmembrane region" description="Helical" evidence="14">
    <location>
        <begin position="71"/>
        <end position="89"/>
    </location>
</feature>
<comment type="similarity">
    <text evidence="2 13">Belongs to the CRISPR-associated exonuclease Cas4 family.</text>
</comment>
<reference evidence="16 17" key="1">
    <citation type="submission" date="2016-08" db="EMBL/GenBank/DDBJ databases">
        <title>New Insights into Marine Group III Euryarchaeota, from dark to light.</title>
        <authorList>
            <person name="Haro-Moreno J.M."/>
            <person name="Rodriguez-Valera F."/>
            <person name="Lopez-Garcia P."/>
            <person name="Moreira D."/>
            <person name="Martin-Cuadrado A.B."/>
        </authorList>
    </citation>
    <scope>NUCLEOTIDE SEQUENCE [LARGE SCALE GENOMIC DNA]</scope>
    <source>
        <strain evidence="16">CG-Bathy1</strain>
    </source>
</reference>
<evidence type="ECO:0000256" key="11">
    <source>
        <dbReference type="ARBA" id="ARBA00023118"/>
    </source>
</evidence>
<keyword evidence="7 13" id="KW-0378">Hydrolase</keyword>
<dbReference type="GO" id="GO:0004527">
    <property type="term" value="F:exonuclease activity"/>
    <property type="evidence" value="ECO:0007669"/>
    <property type="project" value="UniProtKB-KW"/>
</dbReference>
<dbReference type="GO" id="GO:0051607">
    <property type="term" value="P:defense response to virus"/>
    <property type="evidence" value="ECO:0007669"/>
    <property type="project" value="UniProtKB-KW"/>
</dbReference>
<evidence type="ECO:0000256" key="12">
    <source>
        <dbReference type="ARBA" id="ARBA00023211"/>
    </source>
</evidence>
<dbReference type="Proteomes" id="UP000183815">
    <property type="component" value="Unassembled WGS sequence"/>
</dbReference>
<evidence type="ECO:0000256" key="14">
    <source>
        <dbReference type="SAM" id="Phobius"/>
    </source>
</evidence>
<evidence type="ECO:0000256" key="9">
    <source>
        <dbReference type="ARBA" id="ARBA00023004"/>
    </source>
</evidence>
<dbReference type="GO" id="GO:0046872">
    <property type="term" value="F:metal ion binding"/>
    <property type="evidence" value="ECO:0007669"/>
    <property type="project" value="UniProtKB-KW"/>
</dbReference>
<keyword evidence="12 13" id="KW-0464">Manganese</keyword>
<dbReference type="EMBL" id="MIYU01000019">
    <property type="protein sequence ID" value="OIR14429.1"/>
    <property type="molecule type" value="Genomic_DNA"/>
</dbReference>
<comment type="cofactor">
    <cofactor evidence="13">
        <name>Mg(2+)</name>
        <dbReference type="ChEBI" id="CHEBI:18420"/>
    </cofactor>
    <cofactor evidence="13">
        <name>Mn(2+)</name>
        <dbReference type="ChEBI" id="CHEBI:29035"/>
    </cofactor>
    <text evidence="13">Mg(2+) or Mn(2+) required for ssDNA cleavage activity.</text>
</comment>
<dbReference type="Pfam" id="PF01930">
    <property type="entry name" value="Cas_Cas4"/>
    <property type="match status" value="1"/>
</dbReference>
<dbReference type="NCBIfam" id="TIGR00372">
    <property type="entry name" value="cas4"/>
    <property type="match status" value="1"/>
</dbReference>
<evidence type="ECO:0000313" key="17">
    <source>
        <dbReference type="Proteomes" id="UP000183815"/>
    </source>
</evidence>
<keyword evidence="14" id="KW-0812">Transmembrane</keyword>
<feature type="transmembrane region" description="Helical" evidence="14">
    <location>
        <begin position="95"/>
        <end position="116"/>
    </location>
</feature>
<gene>
    <name evidence="16" type="ORF">BEU04_03125</name>
</gene>
<evidence type="ECO:0000256" key="10">
    <source>
        <dbReference type="ARBA" id="ARBA00023014"/>
    </source>
</evidence>
<keyword evidence="11 13" id="KW-0051">Antiviral defense</keyword>